<dbReference type="Proteomes" id="UP001154282">
    <property type="component" value="Unassembled WGS sequence"/>
</dbReference>
<dbReference type="AlphaFoldDB" id="A0AAV0H3Z7"/>
<dbReference type="GO" id="GO:0008168">
    <property type="term" value="F:methyltransferase activity"/>
    <property type="evidence" value="ECO:0007669"/>
    <property type="project" value="UniProtKB-KW"/>
</dbReference>
<protein>
    <recommendedName>
        <fullName evidence="7">Indole-3-acetate O-methyltransferase 1</fullName>
    </recommendedName>
</protein>
<dbReference type="Gene3D" id="1.10.1200.270">
    <property type="entry name" value="Methyltransferase, alpha-helical capping domain"/>
    <property type="match status" value="1"/>
</dbReference>
<keyword evidence="2" id="KW-0808">Transferase</keyword>
<evidence type="ECO:0000313" key="6">
    <source>
        <dbReference type="Proteomes" id="UP001154282"/>
    </source>
</evidence>
<dbReference type="Gene3D" id="3.40.50.150">
    <property type="entry name" value="Vaccinia Virus protein VP39"/>
    <property type="match status" value="1"/>
</dbReference>
<evidence type="ECO:0000256" key="4">
    <source>
        <dbReference type="ARBA" id="ARBA00022842"/>
    </source>
</evidence>
<dbReference type="EMBL" id="CAMGYJ010000002">
    <property type="protein sequence ID" value="CAI0379313.1"/>
    <property type="molecule type" value="Genomic_DNA"/>
</dbReference>
<evidence type="ECO:0000313" key="5">
    <source>
        <dbReference type="EMBL" id="CAI0379313.1"/>
    </source>
</evidence>
<accession>A0AAV0H3Z7</accession>
<dbReference type="InterPro" id="IPR029063">
    <property type="entry name" value="SAM-dependent_MTases_sf"/>
</dbReference>
<keyword evidence="1" id="KW-0489">Methyltransferase</keyword>
<dbReference type="PANTHER" id="PTHR31009">
    <property type="entry name" value="S-ADENOSYL-L-METHIONINE:CARBOXYL METHYLTRANSFERASE FAMILY PROTEIN"/>
    <property type="match status" value="1"/>
</dbReference>
<comment type="caution">
    <text evidence="5">The sequence shown here is derived from an EMBL/GenBank/DDBJ whole genome shotgun (WGS) entry which is preliminary data.</text>
</comment>
<dbReference type="InterPro" id="IPR042086">
    <property type="entry name" value="MeTrfase_capping"/>
</dbReference>
<name>A0AAV0H3Z7_9ROSI</name>
<keyword evidence="6" id="KW-1185">Reference proteome</keyword>
<keyword evidence="3" id="KW-0479">Metal-binding</keyword>
<dbReference type="InterPro" id="IPR005299">
    <property type="entry name" value="MeTrfase_7"/>
</dbReference>
<dbReference type="Pfam" id="PF03492">
    <property type="entry name" value="Methyltransf_7"/>
    <property type="match status" value="1"/>
</dbReference>
<feature type="non-terminal residue" evidence="5">
    <location>
        <position position="1"/>
    </location>
</feature>
<evidence type="ECO:0008006" key="7">
    <source>
        <dbReference type="Google" id="ProtNLM"/>
    </source>
</evidence>
<dbReference type="SUPFAM" id="SSF53335">
    <property type="entry name" value="S-adenosyl-L-methionine-dependent methyltransferases"/>
    <property type="match status" value="1"/>
</dbReference>
<reference evidence="5" key="1">
    <citation type="submission" date="2022-08" db="EMBL/GenBank/DDBJ databases">
        <authorList>
            <person name="Gutierrez-Valencia J."/>
        </authorList>
    </citation>
    <scope>NUCLEOTIDE SEQUENCE</scope>
</reference>
<keyword evidence="4" id="KW-0460">Magnesium</keyword>
<evidence type="ECO:0000256" key="1">
    <source>
        <dbReference type="ARBA" id="ARBA00022603"/>
    </source>
</evidence>
<organism evidence="5 6">
    <name type="scientific">Linum tenue</name>
    <dbReference type="NCBI Taxonomy" id="586396"/>
    <lineage>
        <taxon>Eukaryota</taxon>
        <taxon>Viridiplantae</taxon>
        <taxon>Streptophyta</taxon>
        <taxon>Embryophyta</taxon>
        <taxon>Tracheophyta</taxon>
        <taxon>Spermatophyta</taxon>
        <taxon>Magnoliopsida</taxon>
        <taxon>eudicotyledons</taxon>
        <taxon>Gunneridae</taxon>
        <taxon>Pentapetalae</taxon>
        <taxon>rosids</taxon>
        <taxon>fabids</taxon>
        <taxon>Malpighiales</taxon>
        <taxon>Linaceae</taxon>
        <taxon>Linum</taxon>
    </lineage>
</organism>
<gene>
    <name evidence="5" type="ORF">LITE_LOCUS2213</name>
</gene>
<evidence type="ECO:0000256" key="2">
    <source>
        <dbReference type="ARBA" id="ARBA00022679"/>
    </source>
</evidence>
<proteinExistence type="predicted"/>
<dbReference type="GO" id="GO:0032259">
    <property type="term" value="P:methylation"/>
    <property type="evidence" value="ECO:0007669"/>
    <property type="project" value="UniProtKB-KW"/>
</dbReference>
<sequence>LSLSLNGSIYRNTTIHHSAKHTSFIHLTTLHLPSLSSPNQIAMALQQGENRVVVNVNMMKLEKLLCMKGGQGESSYANNSKAQALHARSVVHILEETLDLVHLQPPPPPHHHQSAVFQVVDLGCSSGNNTVDTVEAIIKHMIKRYRAAGLDLPEFAAFFSDLPSNDFNTLFQLLPSDGGGVAGVEYYSAGVAGSFYKRLFPARSIDFFHSAFSLHWLSQVPERVMDKRQSAYNRGRVFIHGAKEATVAAYKQQFQADLGAFLRARSVEMKIGGTMFVVCLGRTSPDPTDQGGAGLLFGTHFQDAWNHLVQQGLVSSEKRDNFNIPIYAPTSQEFKDVVEANGSFHINKLEVFKGGSPLVVSRPDDAAEVGRALAISCRSVAGVLVDAHIGEELSEQLFLRVEERATCHAKELLENLQFFHVVASLSLA</sequence>
<dbReference type="GO" id="GO:0046872">
    <property type="term" value="F:metal ion binding"/>
    <property type="evidence" value="ECO:0007669"/>
    <property type="project" value="UniProtKB-KW"/>
</dbReference>
<evidence type="ECO:0000256" key="3">
    <source>
        <dbReference type="ARBA" id="ARBA00022723"/>
    </source>
</evidence>